<name>A0ABM3ZZL9_ZIZJJ</name>
<feature type="domain" description="Bulb-type lectin" evidence="5">
    <location>
        <begin position="9"/>
        <end position="68"/>
    </location>
</feature>
<dbReference type="InterPro" id="IPR001480">
    <property type="entry name" value="Bulb-type_lectin_dom"/>
</dbReference>
<accession>A0ABM3ZZL9</accession>
<dbReference type="PANTHER" id="PTHR32444">
    <property type="entry name" value="BULB-TYPE LECTIN DOMAIN-CONTAINING PROTEIN"/>
    <property type="match status" value="1"/>
</dbReference>
<keyword evidence="2" id="KW-1015">Disulfide bond</keyword>
<keyword evidence="1" id="KW-0732">Signal</keyword>
<proteinExistence type="predicted"/>
<dbReference type="RefSeq" id="XP_060669897.1">
    <property type="nucleotide sequence ID" value="XM_060813914.1"/>
</dbReference>
<evidence type="ECO:0000256" key="1">
    <source>
        <dbReference type="ARBA" id="ARBA00022729"/>
    </source>
</evidence>
<dbReference type="SUPFAM" id="SSF51110">
    <property type="entry name" value="alpha-D-mannose-specific plant lectins"/>
    <property type="match status" value="1"/>
</dbReference>
<protein>
    <submittedName>
        <fullName evidence="7">S-locus-specific glycoprotein S13-like</fullName>
    </submittedName>
</protein>
<keyword evidence="3" id="KW-0325">Glycoprotein</keyword>
<evidence type="ECO:0000256" key="3">
    <source>
        <dbReference type="ARBA" id="ARBA00023180"/>
    </source>
</evidence>
<reference evidence="6" key="1">
    <citation type="submission" date="2025-05" db="UniProtKB">
        <authorList>
            <consortium name="RefSeq"/>
        </authorList>
    </citation>
    <scope>NUCLEOTIDE SEQUENCE [LARGE SCALE GENOMIC DNA]</scope>
</reference>
<gene>
    <name evidence="7" type="primary">LOC132800377</name>
</gene>
<evidence type="ECO:0000313" key="6">
    <source>
        <dbReference type="Proteomes" id="UP001652623"/>
    </source>
</evidence>
<organism evidence="6 7">
    <name type="scientific">Ziziphus jujuba</name>
    <name type="common">Chinese jujube</name>
    <name type="synonym">Ziziphus sativa</name>
    <dbReference type="NCBI Taxonomy" id="326968"/>
    <lineage>
        <taxon>Eukaryota</taxon>
        <taxon>Viridiplantae</taxon>
        <taxon>Streptophyta</taxon>
        <taxon>Embryophyta</taxon>
        <taxon>Tracheophyta</taxon>
        <taxon>Spermatophyta</taxon>
        <taxon>Magnoliopsida</taxon>
        <taxon>eudicotyledons</taxon>
        <taxon>Gunneridae</taxon>
        <taxon>Pentapetalae</taxon>
        <taxon>rosids</taxon>
        <taxon>fabids</taxon>
        <taxon>Rosales</taxon>
        <taxon>Rhamnaceae</taxon>
        <taxon>Paliureae</taxon>
        <taxon>Ziziphus</taxon>
    </lineage>
</organism>
<dbReference type="InterPro" id="IPR036426">
    <property type="entry name" value="Bulb-type_lectin_dom_sf"/>
</dbReference>
<dbReference type="GeneID" id="132800377"/>
<sequence length="168" mass="19041">MELFYFLTKEAESPVIRLLDSGNLVLQETVTNGSGSHLWESFDYPSKTWLPGMKIGGGLKNRYLVSWKNLDDPSSGEWTLVLKKEFLDDGLTYSYEPKSNSLFTARIELDHSGFLHLYVLRDGTTEWSKMYTIPDDQCDSYGKCGANAVCRVYRAPICECLNGFIPKS</sequence>
<dbReference type="Pfam" id="PF00954">
    <property type="entry name" value="S_locus_glycop"/>
    <property type="match status" value="1"/>
</dbReference>
<feature type="domain" description="S-locus glycoprotein" evidence="4">
    <location>
        <begin position="88"/>
        <end position="168"/>
    </location>
</feature>
<evidence type="ECO:0000256" key="2">
    <source>
        <dbReference type="ARBA" id="ARBA00023157"/>
    </source>
</evidence>
<keyword evidence="6" id="KW-1185">Reference proteome</keyword>
<evidence type="ECO:0000259" key="5">
    <source>
        <dbReference type="Pfam" id="PF01453"/>
    </source>
</evidence>
<evidence type="ECO:0000259" key="4">
    <source>
        <dbReference type="Pfam" id="PF00954"/>
    </source>
</evidence>
<dbReference type="PANTHER" id="PTHR32444:SF118">
    <property type="entry name" value="OS09G0551150 PROTEIN"/>
    <property type="match status" value="1"/>
</dbReference>
<dbReference type="InterPro" id="IPR000858">
    <property type="entry name" value="S_locus_glycoprot_dom"/>
</dbReference>
<dbReference type="Proteomes" id="UP001652623">
    <property type="component" value="Chromosome 1"/>
</dbReference>
<reference evidence="7" key="2">
    <citation type="submission" date="2025-08" db="UniProtKB">
        <authorList>
            <consortium name="RefSeq"/>
        </authorList>
    </citation>
    <scope>IDENTIFICATION</scope>
    <source>
        <tissue evidence="7">Seedling</tissue>
    </source>
</reference>
<dbReference type="Pfam" id="PF01453">
    <property type="entry name" value="B_lectin"/>
    <property type="match status" value="1"/>
</dbReference>
<evidence type="ECO:0000313" key="7">
    <source>
        <dbReference type="RefSeq" id="XP_060669897.1"/>
    </source>
</evidence>